<evidence type="ECO:0000256" key="1">
    <source>
        <dbReference type="SAM" id="Phobius"/>
    </source>
</evidence>
<reference evidence="2" key="2">
    <citation type="submission" date="2023-01" db="EMBL/GenBank/DDBJ databases">
        <authorList>
            <person name="Sun Q."/>
            <person name="Evtushenko L."/>
        </authorList>
    </citation>
    <scope>NUCLEOTIDE SEQUENCE</scope>
    <source>
        <strain evidence="2">VKM Ac-1321</strain>
    </source>
</reference>
<dbReference type="Proteomes" id="UP001143480">
    <property type="component" value="Unassembled WGS sequence"/>
</dbReference>
<proteinExistence type="predicted"/>
<reference evidence="2" key="1">
    <citation type="journal article" date="2014" name="Int. J. Syst. Evol. Microbiol.">
        <title>Complete genome sequence of Corynebacterium casei LMG S-19264T (=DSM 44701T), isolated from a smear-ripened cheese.</title>
        <authorList>
            <consortium name="US DOE Joint Genome Institute (JGI-PGF)"/>
            <person name="Walter F."/>
            <person name="Albersmeier A."/>
            <person name="Kalinowski J."/>
            <person name="Ruckert C."/>
        </authorList>
    </citation>
    <scope>NUCLEOTIDE SEQUENCE</scope>
    <source>
        <strain evidence="2">VKM Ac-1321</strain>
    </source>
</reference>
<dbReference type="EMBL" id="BSFP01000017">
    <property type="protein sequence ID" value="GLL01652.1"/>
    <property type="molecule type" value="Genomic_DNA"/>
</dbReference>
<evidence type="ECO:0000313" key="3">
    <source>
        <dbReference type="Proteomes" id="UP001143480"/>
    </source>
</evidence>
<protein>
    <submittedName>
        <fullName evidence="2">Uncharacterized protein</fullName>
    </submittedName>
</protein>
<keyword evidence="1" id="KW-0812">Transmembrane</keyword>
<organism evidence="2 3">
    <name type="scientific">Dactylosporangium matsuzakiense</name>
    <dbReference type="NCBI Taxonomy" id="53360"/>
    <lineage>
        <taxon>Bacteria</taxon>
        <taxon>Bacillati</taxon>
        <taxon>Actinomycetota</taxon>
        <taxon>Actinomycetes</taxon>
        <taxon>Micromonosporales</taxon>
        <taxon>Micromonosporaceae</taxon>
        <taxon>Dactylosporangium</taxon>
    </lineage>
</organism>
<keyword evidence="1" id="KW-1133">Transmembrane helix</keyword>
<gene>
    <name evidence="2" type="ORF">GCM10017581_033940</name>
</gene>
<keyword evidence="3" id="KW-1185">Reference proteome</keyword>
<name>A0A9W6KGI2_9ACTN</name>
<evidence type="ECO:0000313" key="2">
    <source>
        <dbReference type="EMBL" id="GLL01652.1"/>
    </source>
</evidence>
<dbReference type="AlphaFoldDB" id="A0A9W6KGI2"/>
<feature type="transmembrane region" description="Helical" evidence="1">
    <location>
        <begin position="34"/>
        <end position="52"/>
    </location>
</feature>
<feature type="transmembrane region" description="Helical" evidence="1">
    <location>
        <begin position="164"/>
        <end position="182"/>
    </location>
</feature>
<feature type="transmembrane region" description="Helical" evidence="1">
    <location>
        <begin position="94"/>
        <end position="115"/>
    </location>
</feature>
<accession>A0A9W6KGI2</accession>
<dbReference type="RefSeq" id="WP_223103114.1">
    <property type="nucleotide sequence ID" value="NZ_BAAAXA010000003.1"/>
</dbReference>
<sequence length="192" mass="19670">MNAPHDGGAGVVGASAVEVAPAPGPTTAGLGSRVVALIGAIAALLALALPWAREDNTVTVETNFGASTLLQRGGDVWSGWTLHGASRLDGHRPITVAMAMLLITATLVLVGAAWTTFERPRAIWVAPTMAGVALLTLAISMPGLDGVAGKFGAGHVTTPEFGLVVWRTALAVVVVGATRLALLQEASRRRLR</sequence>
<feature type="transmembrane region" description="Helical" evidence="1">
    <location>
        <begin position="122"/>
        <end position="144"/>
    </location>
</feature>
<comment type="caution">
    <text evidence="2">The sequence shown here is derived from an EMBL/GenBank/DDBJ whole genome shotgun (WGS) entry which is preliminary data.</text>
</comment>
<keyword evidence="1" id="KW-0472">Membrane</keyword>